<evidence type="ECO:0000256" key="1">
    <source>
        <dbReference type="SAM" id="SignalP"/>
    </source>
</evidence>
<reference evidence="2 3" key="1">
    <citation type="submission" date="2020-08" db="EMBL/GenBank/DDBJ databases">
        <title>Pseudomonas sp. nov.</title>
        <authorList>
            <person name="Gieschler S."/>
            <person name="Fiedler G."/>
            <person name="Brinks E."/>
            <person name="Boehnlein C."/>
            <person name="Franz C.M.A.P."/>
            <person name="Kabisch J."/>
        </authorList>
    </citation>
    <scope>NUCLEOTIDE SEQUENCE [LARGE SCALE GENOMIC DNA]</scope>
    <source>
        <strain evidence="2 3">MBT-1</strain>
    </source>
</reference>
<evidence type="ECO:0000313" key="3">
    <source>
        <dbReference type="Proteomes" id="UP000526003"/>
    </source>
</evidence>
<organism evidence="2 3">
    <name type="scientific">Pseudomonas kielensis</name>
    <dbReference type="NCBI Taxonomy" id="2762577"/>
    <lineage>
        <taxon>Bacteria</taxon>
        <taxon>Pseudomonadati</taxon>
        <taxon>Pseudomonadota</taxon>
        <taxon>Gammaproteobacteria</taxon>
        <taxon>Pseudomonadales</taxon>
        <taxon>Pseudomonadaceae</taxon>
        <taxon>Pseudomonas</taxon>
    </lineage>
</organism>
<gene>
    <name evidence="2" type="ORF">H7995_09120</name>
</gene>
<dbReference type="InterPro" id="IPR022231">
    <property type="entry name" value="DUF3757"/>
</dbReference>
<dbReference type="EMBL" id="JACMYG010000007">
    <property type="protein sequence ID" value="MBC2689957.1"/>
    <property type="molecule type" value="Genomic_DNA"/>
</dbReference>
<keyword evidence="3" id="KW-1185">Reference proteome</keyword>
<dbReference type="AlphaFoldDB" id="A0A7X1GCI0"/>
<feature type="chain" id="PRO_5030976942" evidence="1">
    <location>
        <begin position="21"/>
        <end position="146"/>
    </location>
</feature>
<protein>
    <submittedName>
        <fullName evidence="2">DUF3757 domain-containing protein</fullName>
    </submittedName>
</protein>
<proteinExistence type="predicted"/>
<feature type="signal peptide" evidence="1">
    <location>
        <begin position="1"/>
        <end position="20"/>
    </location>
</feature>
<sequence>MFIKQISLLIPLLMSANAWAGTMEHCPKVADIKEVGSTGSYTAATLSGEGEWSGTSQTGRGPVGGFDEAIFKARGEVVEGVVVGELLRCGYSLRDGGKLDMRFKREGTVVSIQAGGVWEPWYDQYYCEDKTDGACTFKELSRPSKG</sequence>
<dbReference type="Pfam" id="PF12582">
    <property type="entry name" value="DUF3757"/>
    <property type="match status" value="1"/>
</dbReference>
<dbReference type="RefSeq" id="WP_166588645.1">
    <property type="nucleotide sequence ID" value="NZ_CP090311.1"/>
</dbReference>
<evidence type="ECO:0000313" key="2">
    <source>
        <dbReference type="EMBL" id="MBC2689957.1"/>
    </source>
</evidence>
<dbReference type="Proteomes" id="UP000526003">
    <property type="component" value="Unassembled WGS sequence"/>
</dbReference>
<accession>A0A7X1GCI0</accession>
<name>A0A7X1GCI0_9PSED</name>
<keyword evidence="1" id="KW-0732">Signal</keyword>
<comment type="caution">
    <text evidence="2">The sequence shown here is derived from an EMBL/GenBank/DDBJ whole genome shotgun (WGS) entry which is preliminary data.</text>
</comment>